<dbReference type="EMBL" id="KQ090045">
    <property type="protein sequence ID" value="KMT17551.1"/>
    <property type="molecule type" value="Genomic_DNA"/>
</dbReference>
<dbReference type="InterPro" id="IPR045095">
    <property type="entry name" value="ACDP"/>
</dbReference>
<dbReference type="eggNOG" id="KOG2118">
    <property type="taxonomic scope" value="Eukaryota"/>
</dbReference>
<gene>
    <name evidence="1" type="ORF">BVRB_2g036920</name>
</gene>
<proteinExistence type="predicted"/>
<dbReference type="Proteomes" id="UP000035740">
    <property type="component" value="Chromosome 2"/>
</dbReference>
<dbReference type="PANTHER" id="PTHR12064:SF76">
    <property type="entry name" value="CNNM TRANSMEMBRANE DOMAIN-CONTAINING PROTEIN"/>
    <property type="match status" value="1"/>
</dbReference>
<dbReference type="OrthoDB" id="5353557at2759"/>
<dbReference type="GO" id="GO:0010960">
    <property type="term" value="P:magnesium ion homeostasis"/>
    <property type="evidence" value="ECO:0007669"/>
    <property type="project" value="InterPro"/>
</dbReference>
<dbReference type="AlphaFoldDB" id="A0A0J8FP25"/>
<evidence type="ECO:0000313" key="1">
    <source>
        <dbReference type="EMBL" id="KMT17551.1"/>
    </source>
</evidence>
<name>A0A0J8FP25_BETVV</name>
<accession>A0A0J8FP25</accession>
<keyword evidence="2" id="KW-1185">Reference proteome</keyword>
<dbReference type="Gramene" id="KMT17551">
    <property type="protein sequence ID" value="KMT17551"/>
    <property type="gene ID" value="BVRB_2g036920"/>
</dbReference>
<dbReference type="PANTHER" id="PTHR12064">
    <property type="entry name" value="METAL TRANSPORTER CNNM"/>
    <property type="match status" value="1"/>
</dbReference>
<protein>
    <submittedName>
        <fullName evidence="1">Uncharacterized protein</fullName>
    </submittedName>
</protein>
<organism evidence="1 2">
    <name type="scientific">Beta vulgaris subsp. vulgaris</name>
    <name type="common">Beet</name>
    <dbReference type="NCBI Taxonomy" id="3555"/>
    <lineage>
        <taxon>Eukaryota</taxon>
        <taxon>Viridiplantae</taxon>
        <taxon>Streptophyta</taxon>
        <taxon>Embryophyta</taxon>
        <taxon>Tracheophyta</taxon>
        <taxon>Spermatophyta</taxon>
        <taxon>Magnoliopsida</taxon>
        <taxon>eudicotyledons</taxon>
        <taxon>Gunneridae</taxon>
        <taxon>Pentapetalae</taxon>
        <taxon>Caryophyllales</taxon>
        <taxon>Chenopodiaceae</taxon>
        <taxon>Betoideae</taxon>
        <taxon>Beta</taxon>
    </lineage>
</organism>
<reference evidence="1 2" key="1">
    <citation type="journal article" date="2014" name="Nature">
        <title>The genome of the recently domesticated crop plant sugar beet (Beta vulgaris).</title>
        <authorList>
            <person name="Dohm J.C."/>
            <person name="Minoche A.E."/>
            <person name="Holtgrawe D."/>
            <person name="Capella-Gutierrez S."/>
            <person name="Zakrzewski F."/>
            <person name="Tafer H."/>
            <person name="Rupp O."/>
            <person name="Sorensen T.R."/>
            <person name="Stracke R."/>
            <person name="Reinhardt R."/>
            <person name="Goesmann A."/>
            <person name="Kraft T."/>
            <person name="Schulz B."/>
            <person name="Stadler P.F."/>
            <person name="Schmidt T."/>
            <person name="Gabaldon T."/>
            <person name="Lehrach H."/>
            <person name="Weisshaar B."/>
            <person name="Himmelbauer H."/>
        </authorList>
    </citation>
    <scope>NUCLEOTIDE SEQUENCE [LARGE SCALE GENOMIC DNA]</scope>
    <source>
        <tissue evidence="1">Taproot</tissue>
    </source>
</reference>
<dbReference type="GO" id="GO:0005737">
    <property type="term" value="C:cytoplasm"/>
    <property type="evidence" value="ECO:0007669"/>
    <property type="project" value="TreeGrafter"/>
</dbReference>
<sequence>MVSLYARRDNCVGSVMVLDWMLCKGQSALLRRAELKTFVNFHGNEAGKGGDLTHDETTIITGALELIEMTNTT</sequence>
<dbReference type="GO" id="GO:0030026">
    <property type="term" value="P:intracellular manganese ion homeostasis"/>
    <property type="evidence" value="ECO:0007669"/>
    <property type="project" value="TreeGrafter"/>
</dbReference>
<evidence type="ECO:0000313" key="2">
    <source>
        <dbReference type="Proteomes" id="UP000035740"/>
    </source>
</evidence>